<organism evidence="1 2">
    <name type="scientific">Pantoea rwandensis</name>
    <dbReference type="NCBI Taxonomy" id="1076550"/>
    <lineage>
        <taxon>Bacteria</taxon>
        <taxon>Pseudomonadati</taxon>
        <taxon>Pseudomonadota</taxon>
        <taxon>Gammaproteobacteria</taxon>
        <taxon>Enterobacterales</taxon>
        <taxon>Erwiniaceae</taxon>
        <taxon>Pantoea</taxon>
    </lineage>
</organism>
<reference evidence="1 2" key="1">
    <citation type="submission" date="2014-09" db="EMBL/GenBank/DDBJ databases">
        <authorList>
            <person name="Chan K.-G."/>
        </authorList>
    </citation>
    <scope>NUCLEOTIDE SEQUENCE [LARGE SCALE GENOMIC DNA]</scope>
    <source>
        <strain evidence="1 2">ND04</strain>
    </source>
</reference>
<keyword evidence="2" id="KW-1185">Reference proteome</keyword>
<proteinExistence type="predicted"/>
<evidence type="ECO:0000313" key="2">
    <source>
        <dbReference type="Proteomes" id="UP000029495"/>
    </source>
</evidence>
<protein>
    <submittedName>
        <fullName evidence="1">Uncharacterized protein</fullName>
    </submittedName>
</protein>
<name>A0ABM5RG84_9GAMM</name>
<dbReference type="Proteomes" id="UP000029495">
    <property type="component" value="Chromosome"/>
</dbReference>
<gene>
    <name evidence="1" type="ORF">LH22_05935</name>
</gene>
<accession>A0ABM5RG84</accession>
<evidence type="ECO:0000313" key="1">
    <source>
        <dbReference type="EMBL" id="AIR85028.1"/>
    </source>
</evidence>
<dbReference type="EMBL" id="CP009454">
    <property type="protein sequence ID" value="AIR85028.1"/>
    <property type="molecule type" value="Genomic_DNA"/>
</dbReference>
<sequence>MMADGEEIRVILPAKKFLINKTNEKPISSGKLHQAQRERRSIEVISANKTFFIPAKQWKTRQKNGASLFIVLFALASALKSGRINPPFPCLD</sequence>